<dbReference type="CDD" id="cd00084">
    <property type="entry name" value="HMG-box_SF"/>
    <property type="match status" value="1"/>
</dbReference>
<feature type="non-terminal residue" evidence="1">
    <location>
        <position position="167"/>
    </location>
</feature>
<keyword evidence="2" id="KW-1185">Reference proteome</keyword>
<dbReference type="Proteomes" id="UP000193642">
    <property type="component" value="Unassembled WGS sequence"/>
</dbReference>
<protein>
    <submittedName>
        <fullName evidence="1">Uncharacterized protein</fullName>
    </submittedName>
</protein>
<sequence>MRTTPTNSDAFETSDDGETDKVTCADIATLLTLFVDGHVFSNCRLDGSTFTSATSTESTDTLETTQQTANSPTHFESFESCESLNSTTTANAPPASAAVERIIHSHYKKIKTRKGGPRSTAIDRKRPSLPKTAFRRFCEHYKRKNHLKAINAQTAQAWESLPDDQKK</sequence>
<reference evidence="1 2" key="1">
    <citation type="submission" date="2016-07" db="EMBL/GenBank/DDBJ databases">
        <title>Pervasive Adenine N6-methylation of Active Genes in Fungi.</title>
        <authorList>
            <consortium name="DOE Joint Genome Institute"/>
            <person name="Mondo S.J."/>
            <person name="Dannebaum R.O."/>
            <person name="Kuo R.C."/>
            <person name="Labutti K."/>
            <person name="Haridas S."/>
            <person name="Kuo A."/>
            <person name="Salamov A."/>
            <person name="Ahrendt S.R."/>
            <person name="Lipzen A."/>
            <person name="Sullivan W."/>
            <person name="Andreopoulos W.B."/>
            <person name="Clum A."/>
            <person name="Lindquist E."/>
            <person name="Daum C."/>
            <person name="Ramamoorthy G.K."/>
            <person name="Gryganskyi A."/>
            <person name="Culley D."/>
            <person name="Magnuson J.K."/>
            <person name="James T.Y."/>
            <person name="O'Malley M.A."/>
            <person name="Stajich J.E."/>
            <person name="Spatafora J.W."/>
            <person name="Visel A."/>
            <person name="Grigoriev I.V."/>
        </authorList>
    </citation>
    <scope>NUCLEOTIDE SEQUENCE [LARGE SCALE GENOMIC DNA]</scope>
    <source>
        <strain evidence="1 2">JEL800</strain>
    </source>
</reference>
<dbReference type="AlphaFoldDB" id="A0A1Y2BXS7"/>
<dbReference type="EMBL" id="MCGO01000039">
    <property type="protein sequence ID" value="ORY39563.1"/>
    <property type="molecule type" value="Genomic_DNA"/>
</dbReference>
<evidence type="ECO:0000313" key="2">
    <source>
        <dbReference type="Proteomes" id="UP000193642"/>
    </source>
</evidence>
<name>A0A1Y2BXS7_9FUNG</name>
<organism evidence="1 2">
    <name type="scientific">Rhizoclosmatium globosum</name>
    <dbReference type="NCBI Taxonomy" id="329046"/>
    <lineage>
        <taxon>Eukaryota</taxon>
        <taxon>Fungi</taxon>
        <taxon>Fungi incertae sedis</taxon>
        <taxon>Chytridiomycota</taxon>
        <taxon>Chytridiomycota incertae sedis</taxon>
        <taxon>Chytridiomycetes</taxon>
        <taxon>Chytridiales</taxon>
        <taxon>Chytriomycetaceae</taxon>
        <taxon>Rhizoclosmatium</taxon>
    </lineage>
</organism>
<gene>
    <name evidence="1" type="ORF">BCR33DRAFT_853342</name>
</gene>
<evidence type="ECO:0000313" key="1">
    <source>
        <dbReference type="EMBL" id="ORY39563.1"/>
    </source>
</evidence>
<comment type="caution">
    <text evidence="1">The sequence shown here is derived from an EMBL/GenBank/DDBJ whole genome shotgun (WGS) entry which is preliminary data.</text>
</comment>
<proteinExistence type="predicted"/>
<accession>A0A1Y2BXS7</accession>